<feature type="domain" description="HTH luxR-type" evidence="5">
    <location>
        <begin position="123"/>
        <end position="180"/>
    </location>
</feature>
<dbReference type="PANTHER" id="PTHR44688">
    <property type="entry name" value="DNA-BINDING TRANSCRIPTIONAL ACTIVATOR DEVR_DOSR"/>
    <property type="match status" value="1"/>
</dbReference>
<reference evidence="7" key="1">
    <citation type="submission" date="2018-07" db="EMBL/GenBank/DDBJ databases">
        <title>Streptacidiphilus bronchialis DSM 106435 chromosome.</title>
        <authorList>
            <person name="Batra D."/>
            <person name="Gulvik C.A."/>
        </authorList>
    </citation>
    <scope>NUCLEOTIDE SEQUENCE [LARGE SCALE GENOMIC DNA]</scope>
    <source>
        <strain evidence="7">DSM 106435</strain>
    </source>
</reference>
<dbReference type="GO" id="GO:0003677">
    <property type="term" value="F:DNA binding"/>
    <property type="evidence" value="ECO:0007669"/>
    <property type="project" value="UniProtKB-KW"/>
</dbReference>
<dbReference type="CDD" id="cd06170">
    <property type="entry name" value="LuxR_C_like"/>
    <property type="match status" value="1"/>
</dbReference>
<evidence type="ECO:0000256" key="3">
    <source>
        <dbReference type="ARBA" id="ARBA00023163"/>
    </source>
</evidence>
<dbReference type="EMBL" id="CP031264">
    <property type="protein sequence ID" value="AXI76668.1"/>
    <property type="molecule type" value="Genomic_DNA"/>
</dbReference>
<keyword evidence="2 6" id="KW-0238">DNA-binding</keyword>
<dbReference type="PRINTS" id="PR00038">
    <property type="entry name" value="HTHLUXR"/>
</dbReference>
<evidence type="ECO:0000259" key="5">
    <source>
        <dbReference type="SMART" id="SM00421"/>
    </source>
</evidence>
<dbReference type="OrthoDB" id="9808843at2"/>
<dbReference type="KEGG" id="stri:C7M71_003525"/>
<evidence type="ECO:0000313" key="6">
    <source>
        <dbReference type="EMBL" id="AXI76668.1"/>
    </source>
</evidence>
<gene>
    <name evidence="6" type="ORF">C7M71_003525</name>
</gene>
<sequence>MAKSAASGRSTPTTATTVPPACRMRAPRAMPTRACSGASRAEAATARRAPGALRERPWWSRRIARARPDEGYGALRAGASGFLAALRVVAAGEALIAPSVTRRLIEEFAARPEPAAAPRHGVVEGIADREREVLVLVGRGRSSGEIASGLFIGPATAKAHGGRLPTKSAARDRVQLVTIAFELGLVPTSRRASAYAVSRRPPPTARGLGGG</sequence>
<evidence type="ECO:0000256" key="2">
    <source>
        <dbReference type="ARBA" id="ARBA00023125"/>
    </source>
</evidence>
<keyword evidence="3" id="KW-0804">Transcription</keyword>
<dbReference type="Gene3D" id="3.40.50.2300">
    <property type="match status" value="1"/>
</dbReference>
<name>A0A345SSG3_9ACTN</name>
<dbReference type="SUPFAM" id="SSF46894">
    <property type="entry name" value="C-terminal effector domain of the bipartite response regulators"/>
    <property type="match status" value="1"/>
</dbReference>
<dbReference type="Proteomes" id="UP000249340">
    <property type="component" value="Chromosome"/>
</dbReference>
<evidence type="ECO:0000256" key="1">
    <source>
        <dbReference type="ARBA" id="ARBA00023015"/>
    </source>
</evidence>
<dbReference type="PANTHER" id="PTHR44688:SF16">
    <property type="entry name" value="DNA-BINDING TRANSCRIPTIONAL ACTIVATOR DEVR_DOSR"/>
    <property type="match status" value="1"/>
</dbReference>
<evidence type="ECO:0000313" key="7">
    <source>
        <dbReference type="Proteomes" id="UP000249340"/>
    </source>
</evidence>
<accession>A0A345SSG3</accession>
<dbReference type="AlphaFoldDB" id="A0A345SSG3"/>
<keyword evidence="7" id="KW-1185">Reference proteome</keyword>
<keyword evidence="1" id="KW-0805">Transcription regulation</keyword>
<dbReference type="GO" id="GO:0006355">
    <property type="term" value="P:regulation of DNA-templated transcription"/>
    <property type="evidence" value="ECO:0007669"/>
    <property type="project" value="InterPro"/>
</dbReference>
<dbReference type="InterPro" id="IPR016032">
    <property type="entry name" value="Sig_transdc_resp-reg_C-effctor"/>
</dbReference>
<proteinExistence type="predicted"/>
<organism evidence="6 7">
    <name type="scientific">Peterkaempfera bronchialis</name>
    <dbReference type="NCBI Taxonomy" id="2126346"/>
    <lineage>
        <taxon>Bacteria</taxon>
        <taxon>Bacillati</taxon>
        <taxon>Actinomycetota</taxon>
        <taxon>Actinomycetes</taxon>
        <taxon>Kitasatosporales</taxon>
        <taxon>Streptomycetaceae</taxon>
        <taxon>Peterkaempfera</taxon>
    </lineage>
</organism>
<dbReference type="SMART" id="SM00421">
    <property type="entry name" value="HTH_LUXR"/>
    <property type="match status" value="1"/>
</dbReference>
<dbReference type="InterPro" id="IPR000792">
    <property type="entry name" value="Tscrpt_reg_LuxR_C"/>
</dbReference>
<protein>
    <submittedName>
        <fullName evidence="6">DNA-binding response regulator</fullName>
    </submittedName>
</protein>
<feature type="region of interest" description="Disordered" evidence="4">
    <location>
        <begin position="1"/>
        <end position="51"/>
    </location>
</feature>
<dbReference type="Pfam" id="PF00196">
    <property type="entry name" value="GerE"/>
    <property type="match status" value="1"/>
</dbReference>
<evidence type="ECO:0000256" key="4">
    <source>
        <dbReference type="SAM" id="MobiDB-lite"/>
    </source>
</evidence>